<evidence type="ECO:0000313" key="4">
    <source>
        <dbReference type="Proteomes" id="UP001054252"/>
    </source>
</evidence>
<gene>
    <name evidence="3" type="ORF">SLEP1_g41810</name>
</gene>
<proteinExistence type="predicted"/>
<dbReference type="PANTHER" id="PTHR33463">
    <property type="entry name" value="NB-ARC DOMAIN-CONTAINING PROTEIN-RELATED"/>
    <property type="match status" value="1"/>
</dbReference>
<sequence length="241" mass="27649">MVLMKLDLLNVQVGIPLLDDLYLDFICVQKIWHSQVTLMSSFVQNLRKLTVRCCNNLEYLFTSSMVESFEQLEALQISRCKEMQVVILIEELVEKEKTSQIMFPKLDNLQLVGLPQLIRFCSNCNSFGEVYEAQGLSGSGSQVVAAAQSKLVETEVTRLVFPRVTYLELGRLPNFTSFFPKIHITKWPLLKRMIVEQCDKVKTFASEFPSIEITDGDNQLERQTQDPMFWIGKVRSPNGKK</sequence>
<accession>A0AAV5L931</accession>
<dbReference type="PANTHER" id="PTHR33463:SF209">
    <property type="entry name" value="DISEASE RESISTANCE PROTEIN RPS2-LIKE"/>
    <property type="match status" value="1"/>
</dbReference>
<comment type="caution">
    <text evidence="3">The sequence shown here is derived from an EMBL/GenBank/DDBJ whole genome shotgun (WGS) entry which is preliminary data.</text>
</comment>
<dbReference type="InterPro" id="IPR057135">
    <property type="entry name" value="At4g27190-like_LRR"/>
</dbReference>
<dbReference type="SUPFAM" id="SSF52047">
    <property type="entry name" value="RNI-like"/>
    <property type="match status" value="1"/>
</dbReference>
<dbReference type="AlphaFoldDB" id="A0AAV5L931"/>
<feature type="domain" description="Disease resistance protein At4g27190-like leucine-rich repeats" evidence="2">
    <location>
        <begin position="27"/>
        <end position="118"/>
    </location>
</feature>
<evidence type="ECO:0000313" key="3">
    <source>
        <dbReference type="EMBL" id="GKV33282.1"/>
    </source>
</evidence>
<dbReference type="Pfam" id="PF23247">
    <property type="entry name" value="LRR_RPS2"/>
    <property type="match status" value="1"/>
</dbReference>
<keyword evidence="4" id="KW-1185">Reference proteome</keyword>
<organism evidence="3 4">
    <name type="scientific">Rubroshorea leprosula</name>
    <dbReference type="NCBI Taxonomy" id="152421"/>
    <lineage>
        <taxon>Eukaryota</taxon>
        <taxon>Viridiplantae</taxon>
        <taxon>Streptophyta</taxon>
        <taxon>Embryophyta</taxon>
        <taxon>Tracheophyta</taxon>
        <taxon>Spermatophyta</taxon>
        <taxon>Magnoliopsida</taxon>
        <taxon>eudicotyledons</taxon>
        <taxon>Gunneridae</taxon>
        <taxon>Pentapetalae</taxon>
        <taxon>rosids</taxon>
        <taxon>malvids</taxon>
        <taxon>Malvales</taxon>
        <taxon>Dipterocarpaceae</taxon>
        <taxon>Rubroshorea</taxon>
    </lineage>
</organism>
<dbReference type="InterPro" id="IPR050905">
    <property type="entry name" value="Plant_NBS-LRR"/>
</dbReference>
<dbReference type="InterPro" id="IPR032675">
    <property type="entry name" value="LRR_dom_sf"/>
</dbReference>
<dbReference type="Gene3D" id="3.80.10.10">
    <property type="entry name" value="Ribonuclease Inhibitor"/>
    <property type="match status" value="1"/>
</dbReference>
<protein>
    <recommendedName>
        <fullName evidence="2">Disease resistance protein At4g27190-like leucine-rich repeats domain-containing protein</fullName>
    </recommendedName>
</protein>
<evidence type="ECO:0000259" key="2">
    <source>
        <dbReference type="Pfam" id="PF23247"/>
    </source>
</evidence>
<evidence type="ECO:0000256" key="1">
    <source>
        <dbReference type="ARBA" id="ARBA00022821"/>
    </source>
</evidence>
<reference evidence="3 4" key="1">
    <citation type="journal article" date="2021" name="Commun. Biol.">
        <title>The genome of Shorea leprosula (Dipterocarpaceae) highlights the ecological relevance of drought in aseasonal tropical rainforests.</title>
        <authorList>
            <person name="Ng K.K.S."/>
            <person name="Kobayashi M.J."/>
            <person name="Fawcett J.A."/>
            <person name="Hatakeyama M."/>
            <person name="Paape T."/>
            <person name="Ng C.H."/>
            <person name="Ang C.C."/>
            <person name="Tnah L.H."/>
            <person name="Lee C.T."/>
            <person name="Nishiyama T."/>
            <person name="Sese J."/>
            <person name="O'Brien M.J."/>
            <person name="Copetti D."/>
            <person name="Mohd Noor M.I."/>
            <person name="Ong R.C."/>
            <person name="Putra M."/>
            <person name="Sireger I.Z."/>
            <person name="Indrioko S."/>
            <person name="Kosugi Y."/>
            <person name="Izuno A."/>
            <person name="Isagi Y."/>
            <person name="Lee S.L."/>
            <person name="Shimizu K.K."/>
        </authorList>
    </citation>
    <scope>NUCLEOTIDE SEQUENCE [LARGE SCALE GENOMIC DNA]</scope>
    <source>
        <strain evidence="3">214</strain>
    </source>
</reference>
<dbReference type="Proteomes" id="UP001054252">
    <property type="component" value="Unassembled WGS sequence"/>
</dbReference>
<keyword evidence="1" id="KW-0611">Plant defense</keyword>
<dbReference type="EMBL" id="BPVZ01000100">
    <property type="protein sequence ID" value="GKV33282.1"/>
    <property type="molecule type" value="Genomic_DNA"/>
</dbReference>
<name>A0AAV5L931_9ROSI</name>